<comment type="similarity">
    <text evidence="1">Belongs to the peptidase C40 family.</text>
</comment>
<accession>A0A852VNX1</accession>
<keyword evidence="8" id="KW-1185">Reference proteome</keyword>
<comment type="caution">
    <text evidence="7">The sequence shown here is derived from an EMBL/GenBank/DDBJ whole genome shotgun (WGS) entry which is preliminary data.</text>
</comment>
<evidence type="ECO:0000256" key="3">
    <source>
        <dbReference type="ARBA" id="ARBA00022801"/>
    </source>
</evidence>
<dbReference type="RefSeq" id="WP_185990703.1">
    <property type="nucleotide sequence ID" value="NZ_JACCAE010000001.1"/>
</dbReference>
<feature type="region of interest" description="Disordered" evidence="5">
    <location>
        <begin position="88"/>
        <end position="199"/>
    </location>
</feature>
<feature type="compositionally biased region" description="Low complexity" evidence="5">
    <location>
        <begin position="88"/>
        <end position="102"/>
    </location>
</feature>
<gene>
    <name evidence="7" type="ORF">BJY20_001218</name>
</gene>
<dbReference type="PANTHER" id="PTHR47053:SF1">
    <property type="entry name" value="MUREIN DD-ENDOPEPTIDASE MEPH-RELATED"/>
    <property type="match status" value="1"/>
</dbReference>
<evidence type="ECO:0000259" key="6">
    <source>
        <dbReference type="PROSITE" id="PS51935"/>
    </source>
</evidence>
<dbReference type="PANTHER" id="PTHR47053">
    <property type="entry name" value="MUREIN DD-ENDOPEPTIDASE MEPH-RELATED"/>
    <property type="match status" value="1"/>
</dbReference>
<evidence type="ECO:0000256" key="2">
    <source>
        <dbReference type="ARBA" id="ARBA00022670"/>
    </source>
</evidence>
<dbReference type="SUPFAM" id="SSF54001">
    <property type="entry name" value="Cysteine proteinases"/>
    <property type="match status" value="1"/>
</dbReference>
<dbReference type="GO" id="GO:0006508">
    <property type="term" value="P:proteolysis"/>
    <property type="evidence" value="ECO:0007669"/>
    <property type="project" value="UniProtKB-KW"/>
</dbReference>
<dbReference type="Proteomes" id="UP000554054">
    <property type="component" value="Unassembled WGS sequence"/>
</dbReference>
<dbReference type="Gene3D" id="3.90.1720.10">
    <property type="entry name" value="endopeptidase domain like (from Nostoc punctiforme)"/>
    <property type="match status" value="1"/>
</dbReference>
<dbReference type="PROSITE" id="PS51935">
    <property type="entry name" value="NLPC_P60"/>
    <property type="match status" value="1"/>
</dbReference>
<dbReference type="GO" id="GO:0008234">
    <property type="term" value="F:cysteine-type peptidase activity"/>
    <property type="evidence" value="ECO:0007669"/>
    <property type="project" value="UniProtKB-KW"/>
</dbReference>
<sequence length="307" mass="30939">MSHNVGRHRAPGRYNPATELGQIITEAGTPLAKGSAVLAASGGLVAAIAIPAQASPVDTTESASQVVSAVQTGGSDQAVVALEQSTAVTAPAAKSSAKATKSFGKVGVEPVAKPTGPTEAELRERAERQAAEREAAERQAEEEATQTEAAAQSGADEQAEARQESSPSRSQERQAPSESSSSQSSTSAPAPASAPAPSSGGVIGIAKQYVGTPYVYGGSTPSGFDCSGFTQYVFGKAGKSLPRVTTAQQAATTPVSNPQPGDLVFFGSPAYHVGIYLGNGMMIDAPSSGKSVSVRPVFGGVSGYGRV</sequence>
<feature type="compositionally biased region" description="Low complexity" evidence="5">
    <location>
        <begin position="164"/>
        <end position="199"/>
    </location>
</feature>
<dbReference type="InterPro" id="IPR051202">
    <property type="entry name" value="Peptidase_C40"/>
</dbReference>
<dbReference type="Pfam" id="PF00877">
    <property type="entry name" value="NLPC_P60"/>
    <property type="match status" value="1"/>
</dbReference>
<organism evidence="7 8">
    <name type="scientific">Janibacter cremeus</name>
    <dbReference type="NCBI Taxonomy" id="1285192"/>
    <lineage>
        <taxon>Bacteria</taxon>
        <taxon>Bacillati</taxon>
        <taxon>Actinomycetota</taxon>
        <taxon>Actinomycetes</taxon>
        <taxon>Micrococcales</taxon>
        <taxon>Intrasporangiaceae</taxon>
        <taxon>Janibacter</taxon>
    </lineage>
</organism>
<name>A0A852VNX1_9MICO</name>
<keyword evidence="4" id="KW-0788">Thiol protease</keyword>
<feature type="domain" description="NlpC/P60" evidence="6">
    <location>
        <begin position="196"/>
        <end position="307"/>
    </location>
</feature>
<protein>
    <submittedName>
        <fullName evidence="7">Cell wall-associated NlpC family hydrolase</fullName>
    </submittedName>
</protein>
<evidence type="ECO:0000256" key="5">
    <source>
        <dbReference type="SAM" id="MobiDB-lite"/>
    </source>
</evidence>
<evidence type="ECO:0000313" key="8">
    <source>
        <dbReference type="Proteomes" id="UP000554054"/>
    </source>
</evidence>
<evidence type="ECO:0000256" key="1">
    <source>
        <dbReference type="ARBA" id="ARBA00007074"/>
    </source>
</evidence>
<evidence type="ECO:0000313" key="7">
    <source>
        <dbReference type="EMBL" id="NYF97826.1"/>
    </source>
</evidence>
<proteinExistence type="inferred from homology"/>
<evidence type="ECO:0000256" key="4">
    <source>
        <dbReference type="ARBA" id="ARBA00022807"/>
    </source>
</evidence>
<feature type="compositionally biased region" description="Basic and acidic residues" evidence="5">
    <location>
        <begin position="120"/>
        <end position="141"/>
    </location>
</feature>
<dbReference type="InterPro" id="IPR000064">
    <property type="entry name" value="NLP_P60_dom"/>
</dbReference>
<dbReference type="InterPro" id="IPR038765">
    <property type="entry name" value="Papain-like_cys_pep_sf"/>
</dbReference>
<reference evidence="7 8" key="1">
    <citation type="submission" date="2020-07" db="EMBL/GenBank/DDBJ databases">
        <title>Sequencing the genomes of 1000 actinobacteria strains.</title>
        <authorList>
            <person name="Klenk H.-P."/>
        </authorList>
    </citation>
    <scope>NUCLEOTIDE SEQUENCE [LARGE SCALE GENOMIC DNA]</scope>
    <source>
        <strain evidence="7 8">DSM 26154</strain>
    </source>
</reference>
<keyword evidence="2" id="KW-0645">Protease</keyword>
<dbReference type="AlphaFoldDB" id="A0A852VNX1"/>
<dbReference type="EMBL" id="JACCAE010000001">
    <property type="protein sequence ID" value="NYF97826.1"/>
    <property type="molecule type" value="Genomic_DNA"/>
</dbReference>
<keyword evidence="3 7" id="KW-0378">Hydrolase</keyword>